<feature type="domain" description="ABC toxin N-terminal" evidence="5">
    <location>
        <begin position="1315"/>
        <end position="1441"/>
    </location>
</feature>
<dbReference type="EMBL" id="JAOSLA010000045">
    <property type="protein sequence ID" value="MCU7240660.1"/>
    <property type="molecule type" value="Genomic_DNA"/>
</dbReference>
<dbReference type="Pfam" id="PF20220">
    <property type="entry name" value="ABC_toxin_N"/>
    <property type="match status" value="1"/>
</dbReference>
<evidence type="ECO:0000256" key="1">
    <source>
        <dbReference type="ARBA" id="ARBA00023026"/>
    </source>
</evidence>
<evidence type="ECO:0000259" key="3">
    <source>
        <dbReference type="Pfam" id="PF18276"/>
    </source>
</evidence>
<accession>A0ABT2VG10</accession>
<gene>
    <name evidence="6" type="ORF">OC929_21675</name>
</gene>
<dbReference type="RefSeq" id="WP_262952536.1">
    <property type="nucleotide sequence ID" value="NZ_JAOSLA010000045.1"/>
</dbReference>
<keyword evidence="7" id="KW-1185">Reference proteome</keyword>
<dbReference type="Pfam" id="PF18276">
    <property type="entry name" value="TcA_TcB_BD"/>
    <property type="match status" value="1"/>
</dbReference>
<dbReference type="InterPro" id="IPR018003">
    <property type="entry name" value="Insecticidal_toxin/plasmid_vir"/>
</dbReference>
<reference evidence="6" key="1">
    <citation type="journal article" date="2022" name="Microbiol. Spectr.">
        <title>An Nuclear Magnetic Resonance Fingerprint Matching Approach for the Identification and Structural Re-Evaluation of Pseudomonas Lipopeptides.</title>
        <authorList>
            <person name="De Roo V."/>
            <person name="Verleysen Y."/>
            <person name="Kovacs B."/>
            <person name="De Vleeschouwer M."/>
            <person name="Muangkaew P."/>
            <person name="Girard L."/>
            <person name="Hofte M."/>
            <person name="De Mot R."/>
            <person name="Madder A."/>
            <person name="Geudens N."/>
            <person name="Martins J.C."/>
        </authorList>
    </citation>
    <scope>NUCLEOTIDE SEQUENCE</scope>
    <source>
        <strain evidence="6">COR51</strain>
    </source>
</reference>
<dbReference type="Proteomes" id="UP001139994">
    <property type="component" value="Unassembled WGS sequence"/>
</dbReference>
<dbReference type="InterPro" id="IPR046839">
    <property type="entry name" value="ABC_toxin_N"/>
</dbReference>
<feature type="domain" description="Tc toxin complex TcA C-terminal TcB-binding" evidence="3">
    <location>
        <begin position="2337"/>
        <end position="2680"/>
    </location>
</feature>
<evidence type="ECO:0000313" key="6">
    <source>
        <dbReference type="EMBL" id="MCU7240660.1"/>
    </source>
</evidence>
<evidence type="ECO:0000256" key="2">
    <source>
        <dbReference type="SAM" id="Coils"/>
    </source>
</evidence>
<dbReference type="Pfam" id="PF18413">
    <property type="entry name" value="Neuraminidase"/>
    <property type="match status" value="1"/>
</dbReference>
<keyword evidence="1" id="KW-0843">Virulence</keyword>
<organism evidence="6 7">
    <name type="scientific">Pseudomonas peradeniyensis</name>
    <dbReference type="NCBI Taxonomy" id="2745488"/>
    <lineage>
        <taxon>Bacteria</taxon>
        <taxon>Pseudomonadati</taxon>
        <taxon>Pseudomonadota</taxon>
        <taxon>Gammaproteobacteria</taxon>
        <taxon>Pseudomonadales</taxon>
        <taxon>Pseudomonadaceae</taxon>
        <taxon>Pseudomonas</taxon>
    </lineage>
</organism>
<dbReference type="Pfam" id="PF03538">
    <property type="entry name" value="VRP1"/>
    <property type="match status" value="1"/>
</dbReference>
<evidence type="ECO:0000259" key="5">
    <source>
        <dbReference type="Pfam" id="PF20220"/>
    </source>
</evidence>
<feature type="domain" description="Neuraminidase-like" evidence="4">
    <location>
        <begin position="1471"/>
        <end position="1606"/>
    </location>
</feature>
<name>A0ABT2VG10_9PSED</name>
<proteinExistence type="predicted"/>
<feature type="coiled-coil region" evidence="2">
    <location>
        <begin position="51"/>
        <end position="82"/>
    </location>
</feature>
<reference evidence="6" key="2">
    <citation type="submission" date="2022-09" db="EMBL/GenBank/DDBJ databases">
        <authorList>
            <person name="Cesa-Luna C."/>
            <person name="Girard L."/>
            <person name="Lood C."/>
            <person name="Hofte M."/>
            <person name="De Mot R."/>
        </authorList>
    </citation>
    <scope>NUCLEOTIDE SEQUENCE</scope>
    <source>
        <strain evidence="6">COR51</strain>
    </source>
</reference>
<dbReference type="InterPro" id="IPR040840">
    <property type="entry name" value="TcA_TcB_BD"/>
</dbReference>
<protein>
    <submittedName>
        <fullName evidence="6">Neuraminidase-like domain-containing protein</fullName>
    </submittedName>
</protein>
<dbReference type="InterPro" id="IPR041079">
    <property type="entry name" value="Neuraminidase-like"/>
</dbReference>
<comment type="caution">
    <text evidence="6">The sequence shown here is derived from an EMBL/GenBank/DDBJ whole genome shotgun (WGS) entry which is preliminary data.</text>
</comment>
<reference evidence="6" key="3">
    <citation type="journal article" date="2023" name="mSystems">
        <title>Charting the Lipopeptidome of Nonpathogenic Pseudomonas.</title>
        <authorList>
            <person name="Cesa-Luna C."/>
            <person name="Geudens N."/>
            <person name="Girard L."/>
            <person name="De Roo V."/>
            <person name="Maklad H.R."/>
            <person name="Martins J.C."/>
            <person name="Hofte M."/>
            <person name="De Mot R."/>
        </authorList>
    </citation>
    <scope>NUCLEOTIDE SEQUENCE</scope>
    <source>
        <strain evidence="6">COR51</strain>
    </source>
</reference>
<keyword evidence="2" id="KW-0175">Coiled coil</keyword>
<evidence type="ECO:0000313" key="7">
    <source>
        <dbReference type="Proteomes" id="UP001139994"/>
    </source>
</evidence>
<evidence type="ECO:0000259" key="4">
    <source>
        <dbReference type="Pfam" id="PF18413"/>
    </source>
</evidence>
<sequence>MSNPLTDGNANSYAKLFSGNLANTCSTDAPESNNGPIAYLNDLHKATPKEYRQHLAEKKSLINKVEEEINNTIDKIVTLEEITKKLLSIEITSHTEIVEINIEGTTIKIYEDEDKNTKILTLTQKITPDVATDETDKKADKTDQKTDPEIYRIHIDTKTKTLIDTTNNLILKSNAFPYIEYHNHKQINDPRRSAFTTEEYKEPKLINNTDESRQSAELAFNTLSSLSIPSAYQPISKLYYQSPITKPKEEGHSTTLDREYYFTTIDNPNSRPPRVINYTKAATYTLKEVHINPTTEYSYNTQEIHPENRALKSLHALKEKIIQEIQKLFLLEPHKSQTEHSARLQSLLTSNTLLSLTFKSADDNWIIYAPHEIRSKYNTTTTTTTTYNLAHEINALLTQAEVFETGNRRYLEQRRPDIGELMLYPGRLKQPISALTLVIQTLTQHAQNYASQDVHLPEVLSNAGQHAYLPFHHAQEQIKTVLKHRKIPLFDLLQKSDPSYPNFCNSRLRTPELREVMRKASGFSPALQAILLAEKPLRSKGDEWRAWYGFDTSAKAAIEELLDVENYGRRTGLTTEQVLEMLAVSGIDDNASAGFSAVKCSSAYKPTSAPAMEHFHPGATYINTRRETPLTVKDVLDKPGITLAFDRLDYNGLSRMYQMIHLQRELALPFAEVDLLLISILRAQGQTTNWHFTPCTLRALGVFRYLNEAYGVSAEQFAALMLEVSPYSAGDSLSILDRVLNGTGTSQADKAGTTLVLDDREFDPTDGGDGQRRILPALCKAVGLDGQVTLAYLEQIKRALGQSKLTLSLNMLSSLYRLSRLHRLLKRPLHEGIALVALLGASGESLLTQLAGKPVLSDVQGPDMLDLLVALVNLDQWLREENMLPAALLNALTEVPDLSVSLASRLSSASHELEAHLRTALTDNNAISGTPQNDNLKDLTASLLVKVFGIGNSKHALTAQHVPALLRWCEISETELLNDALNAIEKTSNGFNRSLWPRLEHRCELIKSLRLSPGVLQALCDKPEWFDLKEEWVPFELDTLAAWVPANVMVATSVNLRFCYQLSRFRTWLDMCGRHGNDESTAMLYLRKHLHSAQRNDVAIASKDLAKLIGWRAREIEVATPHIKIFTDSGVKPLTFDDFLSSLSPAEKAKYDDLGGETMFFRMLTNRRIGHDYYPGLTQQLLDKLLEFLSLTPEPLMLTPQQYDKAYSPEIWEATRKKEESNPSTDYLPVPLGILPDETGVEVCPTWIPIVPSNITHIDRILRLQALCKNTGLPCQTLYDLCALDQYNAYEKFEAVSQLLLANCDDTLREGVEKQMQERWRDALVGYLLAHWAPSNTQLKAAITSADDLTNYFLTDINVSSQVNTTLLNHTIGSLQHYLSRLYSRLEPDGGIATPEAIAYWHNVLGQYRNWKQRQDQLNHAENLIYYKNRPNKSIAFQELEVELNQGKLDTSVLQTAIRNYLTKFERTSNLQVISGYLDGLDPYQGTYHLLGKTNNAPAEYFWRTLDMGLRDDKDRLSPLAWSEWEKISVSATGEIPKSTYSEHSRDAIRPVIIAGRRYVFWVERGSTDLPSGKESNKTLPGTRKFSVHFAFQQSDGTWSPSNELMCLNGYKDGKWQGDEKNDYLKNTDFIPGLIVVVNREGEREHDPWLTVMLYDCECLAENKKDRKSYKDYKINKDYFIEMRDLLLIDRKKLDDTAKEKICKVLLATYIDIQEVQHPYDGAAYMLYVHSGSQLNLMNPKPSPLAPPPVSISAKAPNTNDNPTAFTITRNTDHLDLREYEVLYSNGEKIPASQHSANSIYFEVAIDYIKCDAPHYLIRHLHDKNRETSIYTRSNSWHTDEPWTNKLIHEPNGAQHLQHYNNTTTDPLHRNIQTRLNTVFGTQLVERATESIDRVLSWDTQCLAEPFIGSSDDGVAIKFHGAYGLYFRELFLHLPALVATRLTEQQQFEEAEDWYMRYLFNPYRSTEDDKGRPAPWCTRPLSQAGTSSSTLLKAVDPASRVFVLSRYYQQAVYLSLLENWQLQGDHYYRQLTLSTLNHARLCYQQALALLGPLPQWSKTSRWKPAKLSEVNEEAFRKPINPRVMELRETLESRLYNLRHGLTLDGKKLPALDWSSESLDAFDNGRGGVSNLPIPYRSGEVDIPHYRFRQLLPLAKAAAQQLLDFGRHYMSLMEEEFNTSLSVQLKAQEVKMAEFAIRLQTEAISGVEAKKKVLLLSREKSLAQKDYLSELIEVGRSPEEESATALTWIGNSCRVTSQILSTCSGTVATFTPNIFGVIVGGYEPKGIVQACAEDSQTAGMIADAVAAELKTQADYNRRAAEWEFNKTQTEWDLKILDQQIKETNIELNASTIALAKCKQDKINLEEAYVSMTTGFTIIPIYNWLVARQEHLYGAAYDAVLSLCMGLEAAWRYEIGDYRRASFIDTTAWRDNYKGMLVGESLLVNLQQMENEYLARNERRLTIKKSFSLKKQVDKAAKSDDKKWAALFNTDDKRTAPLSLAFDFKADDFDKSYSGQYLRQLKYVSVTFVLGPGKQMEELGATKQEGNTTLPEPGKKMEELCAILKQEGSTTLLEPDPDAARSFYPGNEDSPEVKNAFKDTRRISRNLHPHQQIALSSTEAEDGLGYEPGTWVYELMFHDGRYLPFEGTGAISQWTLEILGDEALLKDLSVIKDIKFNMVYTAKAGDSGFVSAIANIRAESASGKNNQQGTGEASAQ</sequence>